<evidence type="ECO:0000256" key="1">
    <source>
        <dbReference type="SAM" id="MobiDB-lite"/>
    </source>
</evidence>
<reference evidence="2 3" key="1">
    <citation type="journal article" date="2014" name="BMC Microbiol.">
        <title>The oxygen-independent metabolism of cyclic monoterpenes in Castellaniella defragrans 65Phen.</title>
        <authorList>
            <person name="Petasch J."/>
            <person name="Disch E.M."/>
            <person name="Markert S."/>
            <person name="Becher D."/>
            <person name="Schweder T."/>
            <person name="Huttel B."/>
            <person name="Reinhardt R."/>
            <person name="Harder J."/>
        </authorList>
    </citation>
    <scope>NUCLEOTIDE SEQUENCE [LARGE SCALE GENOMIC DNA]</scope>
    <source>
        <strain evidence="2">65Phen</strain>
    </source>
</reference>
<name>W8X557_CASD6</name>
<feature type="region of interest" description="Disordered" evidence="1">
    <location>
        <begin position="1"/>
        <end position="59"/>
    </location>
</feature>
<dbReference type="EMBL" id="HG916765">
    <property type="protein sequence ID" value="CDM25332.1"/>
    <property type="molecule type" value="Genomic_DNA"/>
</dbReference>
<organism evidence="2 3">
    <name type="scientific">Castellaniella defragrans (strain DSM 12143 / CCUG 39792 / 65Phen)</name>
    <name type="common">Alcaligenes defragrans</name>
    <dbReference type="NCBI Taxonomy" id="1437824"/>
    <lineage>
        <taxon>Bacteria</taxon>
        <taxon>Pseudomonadati</taxon>
        <taxon>Pseudomonadota</taxon>
        <taxon>Betaproteobacteria</taxon>
        <taxon>Burkholderiales</taxon>
        <taxon>Alcaligenaceae</taxon>
        <taxon>Castellaniella</taxon>
    </lineage>
</organism>
<proteinExistence type="predicted"/>
<accession>W8X557</accession>
<dbReference type="HOGENOM" id="CLU_2951809_0_0_4"/>
<dbReference type="STRING" id="1437824.BN940_14436"/>
<sequence length="59" mass="6495">MKTGFTLVQARRQQGDTTLRVRVRGIRPSPAAGPDDGPRRPGRRRARVATRSGGDGIRR</sequence>
<dbReference type="AlphaFoldDB" id="W8X557"/>
<evidence type="ECO:0000313" key="3">
    <source>
        <dbReference type="Proteomes" id="UP000019805"/>
    </source>
</evidence>
<evidence type="ECO:0000313" key="2">
    <source>
        <dbReference type="EMBL" id="CDM25332.1"/>
    </source>
</evidence>
<dbReference type="Proteomes" id="UP000019805">
    <property type="component" value="Chromosome"/>
</dbReference>
<keyword evidence="3" id="KW-1185">Reference proteome</keyword>
<protein>
    <submittedName>
        <fullName evidence="2">Uncharacterized protein</fullName>
    </submittedName>
</protein>
<dbReference type="KEGG" id="cdn:BN940_14436"/>
<gene>
    <name evidence="2" type="ORF">BN940_14436</name>
</gene>